<evidence type="ECO:0000313" key="3">
    <source>
        <dbReference type="Proteomes" id="UP001183794"/>
    </source>
</evidence>
<keyword evidence="1" id="KW-0472">Membrane</keyword>
<name>A0ABU2AXR7_9MICC</name>
<comment type="caution">
    <text evidence="2">The sequence shown here is derived from an EMBL/GenBank/DDBJ whole genome shotgun (WGS) entry which is preliminary data.</text>
</comment>
<organism evidence="2 3">
    <name type="scientific">Enteractinococcus fodinae</name>
    <dbReference type="NCBI Taxonomy" id="684663"/>
    <lineage>
        <taxon>Bacteria</taxon>
        <taxon>Bacillati</taxon>
        <taxon>Actinomycetota</taxon>
        <taxon>Actinomycetes</taxon>
        <taxon>Micrococcales</taxon>
        <taxon>Micrococcaceae</taxon>
    </lineage>
</organism>
<dbReference type="Proteomes" id="UP001183794">
    <property type="component" value="Unassembled WGS sequence"/>
</dbReference>
<dbReference type="EMBL" id="JAVDYJ010000001">
    <property type="protein sequence ID" value="MDR7346150.1"/>
    <property type="molecule type" value="Genomic_DNA"/>
</dbReference>
<proteinExistence type="predicted"/>
<keyword evidence="1" id="KW-1133">Transmembrane helix</keyword>
<protein>
    <submittedName>
        <fullName evidence="2">Uncharacterized protein</fullName>
    </submittedName>
</protein>
<keyword evidence="1" id="KW-0812">Transmembrane</keyword>
<evidence type="ECO:0000256" key="1">
    <source>
        <dbReference type="SAM" id="Phobius"/>
    </source>
</evidence>
<sequence length="68" mass="7452">MKSRRTRLIGFLLGLFAVLVSVFGSIAWFLTEASSTNTLTMMIVIASFGAITCGFHIWNSISSNQKAH</sequence>
<evidence type="ECO:0000313" key="2">
    <source>
        <dbReference type="EMBL" id="MDR7346150.1"/>
    </source>
</evidence>
<reference evidence="2 3" key="1">
    <citation type="submission" date="2023-07" db="EMBL/GenBank/DDBJ databases">
        <title>Sequencing the genomes of 1000 actinobacteria strains.</title>
        <authorList>
            <person name="Klenk H.-P."/>
        </authorList>
    </citation>
    <scope>NUCLEOTIDE SEQUENCE [LARGE SCALE GENOMIC DNA]</scope>
    <source>
        <strain evidence="2 3">DSM 22966</strain>
    </source>
</reference>
<gene>
    <name evidence="2" type="ORF">J2S62_000407</name>
</gene>
<keyword evidence="3" id="KW-1185">Reference proteome</keyword>
<feature type="transmembrane region" description="Helical" evidence="1">
    <location>
        <begin position="40"/>
        <end position="58"/>
    </location>
</feature>
<accession>A0ABU2AXR7</accession>